<organism evidence="2 3">
    <name type="scientific">Butyricicoccus intestinisimiae</name>
    <dbReference type="NCBI Taxonomy" id="2841509"/>
    <lineage>
        <taxon>Bacteria</taxon>
        <taxon>Bacillati</taxon>
        <taxon>Bacillota</taxon>
        <taxon>Clostridia</taxon>
        <taxon>Eubacteriales</taxon>
        <taxon>Butyricicoccaceae</taxon>
        <taxon>Butyricicoccus</taxon>
    </lineage>
</organism>
<protein>
    <submittedName>
        <fullName evidence="2">DUF3877 family protein</fullName>
    </submittedName>
</protein>
<dbReference type="InterPro" id="IPR024539">
    <property type="entry name" value="DUF3877"/>
</dbReference>
<keyword evidence="3" id="KW-1185">Reference proteome</keyword>
<keyword evidence="1" id="KW-0175">Coiled coil</keyword>
<dbReference type="Pfam" id="PF12993">
    <property type="entry name" value="DUF3877"/>
    <property type="match status" value="1"/>
</dbReference>
<proteinExistence type="predicted"/>
<name>A0ABS6EUL9_9FIRM</name>
<reference evidence="2 3" key="1">
    <citation type="submission" date="2021-06" db="EMBL/GenBank/DDBJ databases">
        <authorList>
            <person name="Sun Q."/>
            <person name="Li D."/>
        </authorList>
    </citation>
    <scope>NUCLEOTIDE SEQUENCE [LARGE SCALE GENOMIC DNA]</scope>
    <source>
        <strain evidence="2 3">MSJd-7</strain>
    </source>
</reference>
<comment type="caution">
    <text evidence="2">The sequence shown here is derived from an EMBL/GenBank/DDBJ whole genome shotgun (WGS) entry which is preliminary data.</text>
</comment>
<evidence type="ECO:0000313" key="3">
    <source>
        <dbReference type="Proteomes" id="UP000783588"/>
    </source>
</evidence>
<sequence>MNYEALTQNLIGMVKESQIKLGYTKTPIHLYFPAEAVNHLLDAQLSVAELENQLAQFAKTVEDLLGTLTVSVKDELFCITVPEKGVEYVHENVETSGFLEEFIACMSKPGHTIEEITAVFRKYSDQVVVETPSKDTDEFDYLIYFADGKPDAYRYCIHDEMGQLIYHRFTQKEFETFGF</sequence>
<feature type="coiled-coil region" evidence="1">
    <location>
        <begin position="40"/>
        <end position="67"/>
    </location>
</feature>
<dbReference type="RefSeq" id="WP_216470941.1">
    <property type="nucleotide sequence ID" value="NZ_JAHLQI010000006.1"/>
</dbReference>
<dbReference type="EMBL" id="JAHLQI010000006">
    <property type="protein sequence ID" value="MBU5491233.1"/>
    <property type="molecule type" value="Genomic_DNA"/>
</dbReference>
<evidence type="ECO:0000256" key="1">
    <source>
        <dbReference type="SAM" id="Coils"/>
    </source>
</evidence>
<evidence type="ECO:0000313" key="2">
    <source>
        <dbReference type="EMBL" id="MBU5491233.1"/>
    </source>
</evidence>
<dbReference type="Proteomes" id="UP000783588">
    <property type="component" value="Unassembled WGS sequence"/>
</dbReference>
<accession>A0ABS6EUL9</accession>
<gene>
    <name evidence="2" type="ORF">KQI75_11500</name>
</gene>